<name>A0A2D3LNN3_PREIN</name>
<dbReference type="GO" id="GO:0004803">
    <property type="term" value="F:transposase activity"/>
    <property type="evidence" value="ECO:0007669"/>
    <property type="project" value="UniProtKB-UniRule"/>
</dbReference>
<reference evidence="7 8" key="1">
    <citation type="submission" date="2017-11" db="EMBL/GenBank/DDBJ databases">
        <title>Genome sequencing of Prevotella intermedia KCOM 1949.</title>
        <authorList>
            <person name="Kook J.-K."/>
            <person name="Park S.-N."/>
            <person name="Lim Y.K."/>
        </authorList>
    </citation>
    <scope>NUCLEOTIDE SEQUENCE [LARGE SCALE GENOMIC DNA]</scope>
    <source>
        <strain evidence="7 8">KCOM 1949</strain>
    </source>
</reference>
<keyword evidence="3 6" id="KW-0815">Transposition</keyword>
<organism evidence="7 8">
    <name type="scientific">Prevotella intermedia</name>
    <dbReference type="NCBI Taxonomy" id="28131"/>
    <lineage>
        <taxon>Bacteria</taxon>
        <taxon>Pseudomonadati</taxon>
        <taxon>Bacteroidota</taxon>
        <taxon>Bacteroidia</taxon>
        <taxon>Bacteroidales</taxon>
        <taxon>Prevotellaceae</taxon>
        <taxon>Prevotella</taxon>
    </lineage>
</organism>
<dbReference type="GO" id="GO:0006313">
    <property type="term" value="P:DNA transposition"/>
    <property type="evidence" value="ECO:0007669"/>
    <property type="project" value="UniProtKB-UniRule"/>
</dbReference>
<proteinExistence type="inferred from homology"/>
<dbReference type="PROSITE" id="PS01007">
    <property type="entry name" value="TRANSPOSASE_MUTATOR"/>
    <property type="match status" value="1"/>
</dbReference>
<dbReference type="AlphaFoldDB" id="A0A2D3LNN3"/>
<keyword evidence="5 6" id="KW-0233">DNA recombination</keyword>
<accession>A0A2D3LNN3</accession>
<evidence type="ECO:0000256" key="2">
    <source>
        <dbReference type="ARBA" id="ARBA00010961"/>
    </source>
</evidence>
<dbReference type="GO" id="GO:0003677">
    <property type="term" value="F:DNA binding"/>
    <property type="evidence" value="ECO:0007669"/>
    <property type="project" value="UniProtKB-UniRule"/>
</dbReference>
<comment type="similarity">
    <text evidence="2 6">Belongs to the transposase mutator family.</text>
</comment>
<protein>
    <recommendedName>
        <fullName evidence="6">Mutator family transposase</fullName>
    </recommendedName>
</protein>
<dbReference type="PANTHER" id="PTHR33217:SF8">
    <property type="entry name" value="MUTATOR FAMILY TRANSPOSASE"/>
    <property type="match status" value="1"/>
</dbReference>
<evidence type="ECO:0000313" key="7">
    <source>
        <dbReference type="EMBL" id="ATV32111.1"/>
    </source>
</evidence>
<keyword evidence="6" id="KW-0814">Transposable element</keyword>
<keyword evidence="4 6" id="KW-0238">DNA-binding</keyword>
<evidence type="ECO:0000313" key="8">
    <source>
        <dbReference type="Proteomes" id="UP000230742"/>
    </source>
</evidence>
<evidence type="ECO:0000256" key="1">
    <source>
        <dbReference type="ARBA" id="ARBA00002190"/>
    </source>
</evidence>
<dbReference type="PANTHER" id="PTHR33217">
    <property type="entry name" value="TRANSPOSASE FOR INSERTION SEQUENCE ELEMENT IS1081"/>
    <property type="match status" value="1"/>
</dbReference>
<dbReference type="Pfam" id="PF00872">
    <property type="entry name" value="Transposase_mut"/>
    <property type="match status" value="1"/>
</dbReference>
<dbReference type="EMBL" id="CP024728">
    <property type="protein sequence ID" value="ATV32111.1"/>
    <property type="molecule type" value="Genomic_DNA"/>
</dbReference>
<evidence type="ECO:0000256" key="4">
    <source>
        <dbReference type="ARBA" id="ARBA00023125"/>
    </source>
</evidence>
<evidence type="ECO:0000256" key="6">
    <source>
        <dbReference type="RuleBase" id="RU365089"/>
    </source>
</evidence>
<comment type="function">
    <text evidence="1 6">Required for the transposition of the insertion element.</text>
</comment>
<dbReference type="InterPro" id="IPR001207">
    <property type="entry name" value="Transposase_mutator"/>
</dbReference>
<dbReference type="RefSeq" id="WP_100014925.1">
    <property type="nucleotide sequence ID" value="NZ_CP024728.1"/>
</dbReference>
<gene>
    <name evidence="7" type="ORF">CTM46_11520</name>
</gene>
<evidence type="ECO:0000256" key="5">
    <source>
        <dbReference type="ARBA" id="ARBA00023172"/>
    </source>
</evidence>
<dbReference type="Proteomes" id="UP000230742">
    <property type="component" value="Chromosome 2"/>
</dbReference>
<sequence length="270" mass="31448">MELIHSQISEILSNYTSSSEGFVTLQSLIMATFISTRRDRQVSKEAYYTILGVLEDGSREVLTVVNHPTEGALCWKDELEVLRQRGVEQIDLVVSDALQGIENAVCAAFPSAAHQFCVAHVKRQILGSVSHKDKQAVAQQLSEVFPLENNEMKSFEGYGQFITFVEKWERKYPALRRYKAERSSAYFMYMDFPAQVQRCIYTTNWIERLNRKYKRTINMRTSIHLEKSVIFLLAAVAMEETKTTYSRRIYQFKSWKEKNKKAVEEQRKER</sequence>
<evidence type="ECO:0000256" key="3">
    <source>
        <dbReference type="ARBA" id="ARBA00022578"/>
    </source>
</evidence>